<dbReference type="RefSeq" id="WP_215609948.1">
    <property type="nucleotide sequence ID" value="NZ_JADOES010000034.1"/>
</dbReference>
<evidence type="ECO:0000313" key="3">
    <source>
        <dbReference type="Proteomes" id="UP000717364"/>
    </source>
</evidence>
<reference evidence="2" key="2">
    <citation type="journal article" date="2021" name="Mar. Drugs">
        <title>Genome Reduction and Secondary Metabolism of the Marine Sponge-Associated Cyanobacterium Leptothoe.</title>
        <authorList>
            <person name="Konstantinou D."/>
            <person name="Popin R.V."/>
            <person name="Fewer D.P."/>
            <person name="Sivonen K."/>
            <person name="Gkelis S."/>
        </authorList>
    </citation>
    <scope>NUCLEOTIDE SEQUENCE</scope>
    <source>
        <strain evidence="2">TAU-MAC 1115</strain>
    </source>
</reference>
<dbReference type="InterPro" id="IPR036291">
    <property type="entry name" value="NAD(P)-bd_dom_sf"/>
</dbReference>
<name>A0A947DJ03_9CYAN</name>
<comment type="caution">
    <text evidence="2">The sequence shown here is derived from an EMBL/GenBank/DDBJ whole genome shotgun (WGS) entry which is preliminary data.</text>
</comment>
<reference evidence="2" key="1">
    <citation type="submission" date="2020-11" db="EMBL/GenBank/DDBJ databases">
        <authorList>
            <person name="Konstantinou D."/>
            <person name="Gkelis S."/>
            <person name="Popin R."/>
            <person name="Fewer D."/>
            <person name="Sivonen K."/>
        </authorList>
    </citation>
    <scope>NUCLEOTIDE SEQUENCE</scope>
    <source>
        <strain evidence="2">TAU-MAC 1115</strain>
    </source>
</reference>
<protein>
    <submittedName>
        <fullName evidence="2">NmrA family NAD(P)-binding protein</fullName>
    </submittedName>
</protein>
<evidence type="ECO:0000259" key="1">
    <source>
        <dbReference type="Pfam" id="PF05368"/>
    </source>
</evidence>
<dbReference type="PANTHER" id="PTHR43162:SF1">
    <property type="entry name" value="PRESTALK A DIFFERENTIATION PROTEIN A"/>
    <property type="match status" value="1"/>
</dbReference>
<dbReference type="Proteomes" id="UP000717364">
    <property type="component" value="Unassembled WGS sequence"/>
</dbReference>
<dbReference type="Pfam" id="PF05368">
    <property type="entry name" value="NmrA"/>
    <property type="match status" value="1"/>
</dbReference>
<dbReference type="AlphaFoldDB" id="A0A947DJ03"/>
<proteinExistence type="predicted"/>
<accession>A0A947DJ03</accession>
<gene>
    <name evidence="2" type="ORF">IXB50_15740</name>
</gene>
<dbReference type="InterPro" id="IPR051604">
    <property type="entry name" value="Ergot_Alk_Oxidoreductase"/>
</dbReference>
<dbReference type="Gene3D" id="3.40.50.720">
    <property type="entry name" value="NAD(P)-binding Rossmann-like Domain"/>
    <property type="match status" value="1"/>
</dbReference>
<organism evidence="2 3">
    <name type="scientific">Leptothoe spongobia TAU-MAC 1115</name>
    <dbReference type="NCBI Taxonomy" id="1967444"/>
    <lineage>
        <taxon>Bacteria</taxon>
        <taxon>Bacillati</taxon>
        <taxon>Cyanobacteriota</taxon>
        <taxon>Cyanophyceae</taxon>
        <taxon>Nodosilineales</taxon>
        <taxon>Cymatolegaceae</taxon>
        <taxon>Leptothoe</taxon>
        <taxon>Leptothoe spongobia</taxon>
    </lineage>
</organism>
<sequence length="369" mass="41335">MQKPRILVTAATGRTGFPVALQLLNRGFPVRAFVRRQSDLTQQLKQAGAEIVVGNLLDFRDLHHALQGVQRAYYCPPFAPNLLHGAMLFALAAEEANLEVVALMSQWNPHATHPSFTSREHWIANHLYRWMPSVDVIHINPGIFAFVYLLGLPMITNFGLLMAPFGQGRNAPPANEDIARVVVGVLSDPTSHIGKSYRPTGPELLSTEDMAAILSKILQRPVRYQDTSITMFSQAAKAMGFPDFEMSQMRYYADDIRHDAFAIGGTTNHVELVTGQPAESFEHTARRYLQNPALIHPKLSHVGKLGAIALLIRTLFSRVPDWQKWEREHHHPLLQQPQLASHNPAWVASAQQQQLNLLQLSNLQRVPLT</sequence>
<keyword evidence="3" id="KW-1185">Reference proteome</keyword>
<dbReference type="EMBL" id="JADOES010000034">
    <property type="protein sequence ID" value="MBT9316881.1"/>
    <property type="molecule type" value="Genomic_DNA"/>
</dbReference>
<dbReference type="InterPro" id="IPR008030">
    <property type="entry name" value="NmrA-like"/>
</dbReference>
<dbReference type="SUPFAM" id="SSF51735">
    <property type="entry name" value="NAD(P)-binding Rossmann-fold domains"/>
    <property type="match status" value="1"/>
</dbReference>
<feature type="domain" description="NmrA-like" evidence="1">
    <location>
        <begin position="3"/>
        <end position="242"/>
    </location>
</feature>
<dbReference type="PANTHER" id="PTHR43162">
    <property type="match status" value="1"/>
</dbReference>
<dbReference type="Gene3D" id="3.90.25.10">
    <property type="entry name" value="UDP-galactose 4-epimerase, domain 1"/>
    <property type="match status" value="1"/>
</dbReference>
<evidence type="ECO:0000313" key="2">
    <source>
        <dbReference type="EMBL" id="MBT9316881.1"/>
    </source>
</evidence>